<dbReference type="OrthoDB" id="7366341at2"/>
<comment type="caution">
    <text evidence="3">The sequence shown here is derived from an EMBL/GenBank/DDBJ whole genome shotgun (WGS) entry which is preliminary data.</text>
</comment>
<dbReference type="EMBL" id="JANX01000720">
    <property type="protein sequence ID" value="KGM30720.1"/>
    <property type="molecule type" value="Genomic_DNA"/>
</dbReference>
<dbReference type="InterPro" id="IPR018511">
    <property type="entry name" value="Hemolysin-typ_Ca-bd_CS"/>
</dbReference>
<dbReference type="PROSITE" id="PS00330">
    <property type="entry name" value="HEMOLYSIN_CALCIUM"/>
    <property type="match status" value="2"/>
</dbReference>
<dbReference type="GO" id="GO:0005576">
    <property type="term" value="C:extracellular region"/>
    <property type="evidence" value="ECO:0007669"/>
    <property type="project" value="UniProtKB-SubCell"/>
</dbReference>
<comment type="subcellular location">
    <subcellularLocation>
        <location evidence="1">Secreted</location>
    </subcellularLocation>
</comment>
<dbReference type="AlphaFoldDB" id="A0A0A0CY38"/>
<dbReference type="Pfam" id="PF00353">
    <property type="entry name" value="HemolysinCabind"/>
    <property type="match status" value="8"/>
</dbReference>
<dbReference type="InterPro" id="IPR011049">
    <property type="entry name" value="Serralysin-like_metalloprot_C"/>
</dbReference>
<name>A0A0A0CY38_9PROT</name>
<evidence type="ECO:0000313" key="4">
    <source>
        <dbReference type="Proteomes" id="UP000029995"/>
    </source>
</evidence>
<proteinExistence type="predicted"/>
<dbReference type="PANTHER" id="PTHR38340">
    <property type="entry name" value="S-LAYER PROTEIN"/>
    <property type="match status" value="1"/>
</dbReference>
<dbReference type="NCBIfam" id="TIGR03661">
    <property type="entry name" value="T1SS_VCA0849"/>
    <property type="match status" value="1"/>
</dbReference>
<keyword evidence="2" id="KW-0964">Secreted</keyword>
<dbReference type="PRINTS" id="PR00313">
    <property type="entry name" value="CABNDNGRPT"/>
</dbReference>
<protein>
    <submittedName>
        <fullName evidence="3">Uncharacterized protein</fullName>
    </submittedName>
</protein>
<evidence type="ECO:0000313" key="3">
    <source>
        <dbReference type="EMBL" id="KGM30720.1"/>
    </source>
</evidence>
<dbReference type="PANTHER" id="PTHR38340:SF1">
    <property type="entry name" value="S-LAYER PROTEIN"/>
    <property type="match status" value="1"/>
</dbReference>
<reference evidence="3 4" key="1">
    <citation type="submission" date="2014-01" db="EMBL/GenBank/DDBJ databases">
        <title>Genome sequence determination for a cystic fibrosis isolate, Inquilinus limosus.</title>
        <authorList>
            <person name="Pino M."/>
            <person name="Di Conza J."/>
            <person name="Gutkind G."/>
        </authorList>
    </citation>
    <scope>NUCLEOTIDE SEQUENCE [LARGE SCALE GENOMIC DNA]</scope>
    <source>
        <strain evidence="3 4">MP06</strain>
    </source>
</reference>
<sequence length="580" mass="58618">MSYFGSSAAVQLNLATNANHGGLAEGDVFQDHIEIVHGSQFADTILGSAGAETLRGFGGNDVLRGQSGNDMLEGGDGNDQLDGGAGADRFLGDAGIDLVTYFSSSAAVQLNLMTNVNHGGLAEGDTFQDVIETVHGSQFGDTIIGAAGTETLRGFGGNDVLRGQAGASLEGGNGDDLLYASAGADRFLGGDGFDTLSYADSSAGVTVNLLLGTGSGGAAAGDRYLDGFDAVIGSGFNDTLIGGAAAESFTGGAGIDTVSYSGSAAAVTVDMVTRLGTGGTAEGDRYLDVFESITGTGFNDTLIGGDGAGVISGNNGDDLLMGGAGADRFRGGDGFDTISYADSTVGVSINLTTNVNTGGTAEGDLFLDTVEKVIGSAFNDTLIGKFGPDNLFGGDGDDLLVGNSRNNTLDGGNGADILRGGDWADVLIGGAGDDRLEGHSRENTLDGGLGADTLVGGVTYDYDDFEGVEFVNRGNTLTGGAGADRFVSEGVSTRYDYGADRITDFSHVEGDKIDLSEIASSISFIGTADFTGMAGQLRYEYVASGNYTALSLDRDGDGVGDFVGFTLAGNVTLTADDFIL</sequence>
<accession>A0A0A0CY38</accession>
<organism evidence="3 4">
    <name type="scientific">Inquilinus limosus MP06</name>
    <dbReference type="NCBI Taxonomy" id="1398085"/>
    <lineage>
        <taxon>Bacteria</taxon>
        <taxon>Pseudomonadati</taxon>
        <taxon>Pseudomonadota</taxon>
        <taxon>Alphaproteobacteria</taxon>
        <taxon>Rhodospirillales</taxon>
        <taxon>Rhodospirillaceae</taxon>
        <taxon>Inquilinus</taxon>
    </lineage>
</organism>
<dbReference type="InterPro" id="IPR050557">
    <property type="entry name" value="RTX_toxin/Mannuronan_C5-epim"/>
</dbReference>
<dbReference type="Proteomes" id="UP000029995">
    <property type="component" value="Unassembled WGS sequence"/>
</dbReference>
<dbReference type="RefSeq" id="WP_034847750.1">
    <property type="nucleotide sequence ID" value="NZ_JANX01000720.1"/>
</dbReference>
<dbReference type="GO" id="GO:0005509">
    <property type="term" value="F:calcium ion binding"/>
    <property type="evidence" value="ECO:0007669"/>
    <property type="project" value="InterPro"/>
</dbReference>
<dbReference type="SUPFAM" id="SSF51120">
    <property type="entry name" value="beta-Roll"/>
    <property type="match status" value="4"/>
</dbReference>
<dbReference type="InterPro" id="IPR001343">
    <property type="entry name" value="Hemolysn_Ca-bd"/>
</dbReference>
<evidence type="ECO:0000256" key="1">
    <source>
        <dbReference type="ARBA" id="ARBA00004613"/>
    </source>
</evidence>
<gene>
    <name evidence="3" type="ORF">P409_31380</name>
</gene>
<dbReference type="Gene3D" id="2.150.10.10">
    <property type="entry name" value="Serralysin-like metalloprotease, C-terminal"/>
    <property type="match status" value="4"/>
</dbReference>
<dbReference type="InterPro" id="IPR019960">
    <property type="entry name" value="T1SS_VCA0849"/>
</dbReference>
<evidence type="ECO:0000256" key="2">
    <source>
        <dbReference type="ARBA" id="ARBA00022525"/>
    </source>
</evidence>